<accession>A0A1H1QWD9</accession>
<sequence>MHLIWDWNGTLLDDYHLTVEASNAAFASVGGEPVDPEDHRRRFRRPVQDYYAEVLGRPLPDDEFALLDRVYHETYHARMADCLLAAGAEEALAGWSGTQSLLSMWFHERLVPFVDGFGLTDHFVRIDGLRDRVGGGNKAEHAMRHLAAIGIPGSQCVMIGDTLDDAAAAAAVGAGCVLISGGFTDADRLAATGLPLAHNLADAVALAADVDPSMSRRH</sequence>
<dbReference type="OrthoDB" id="4307245at2"/>
<evidence type="ECO:0000313" key="1">
    <source>
        <dbReference type="EMBL" id="SDS27778.1"/>
    </source>
</evidence>
<dbReference type="AlphaFoldDB" id="A0A1H1QWD9"/>
<reference evidence="1 2" key="1">
    <citation type="submission" date="2016-10" db="EMBL/GenBank/DDBJ databases">
        <authorList>
            <person name="de Groot N.N."/>
        </authorList>
    </citation>
    <scope>NUCLEOTIDE SEQUENCE [LARGE SCALE GENOMIC DNA]</scope>
    <source>
        <strain evidence="1 2">DSM 21800</strain>
    </source>
</reference>
<keyword evidence="2" id="KW-1185">Reference proteome</keyword>
<dbReference type="SUPFAM" id="SSF56784">
    <property type="entry name" value="HAD-like"/>
    <property type="match status" value="1"/>
</dbReference>
<dbReference type="InterPro" id="IPR036412">
    <property type="entry name" value="HAD-like_sf"/>
</dbReference>
<dbReference type="Pfam" id="PF00702">
    <property type="entry name" value="Hydrolase"/>
    <property type="match status" value="1"/>
</dbReference>
<dbReference type="Gene3D" id="3.40.50.1000">
    <property type="entry name" value="HAD superfamily/HAD-like"/>
    <property type="match status" value="1"/>
</dbReference>
<dbReference type="EMBL" id="LT629772">
    <property type="protein sequence ID" value="SDS27778.1"/>
    <property type="molecule type" value="Genomic_DNA"/>
</dbReference>
<gene>
    <name evidence="1" type="ORF">SAMN04489812_1417</name>
</gene>
<dbReference type="STRING" id="630515.SAMN04489812_1417"/>
<dbReference type="CDD" id="cd01427">
    <property type="entry name" value="HAD_like"/>
    <property type="match status" value="1"/>
</dbReference>
<dbReference type="PANTHER" id="PTHR43434:SF1">
    <property type="entry name" value="PHOSPHOGLYCOLATE PHOSPHATASE"/>
    <property type="match status" value="1"/>
</dbReference>
<dbReference type="GO" id="GO:0005829">
    <property type="term" value="C:cytosol"/>
    <property type="evidence" value="ECO:0007669"/>
    <property type="project" value="TreeGrafter"/>
</dbReference>
<dbReference type="SFLD" id="SFLDS00003">
    <property type="entry name" value="Haloacid_Dehalogenase"/>
    <property type="match status" value="1"/>
</dbReference>
<evidence type="ECO:0000313" key="2">
    <source>
        <dbReference type="Proteomes" id="UP000199103"/>
    </source>
</evidence>
<organism evidence="1 2">
    <name type="scientific">Microlunatus soli</name>
    <dbReference type="NCBI Taxonomy" id="630515"/>
    <lineage>
        <taxon>Bacteria</taxon>
        <taxon>Bacillati</taxon>
        <taxon>Actinomycetota</taxon>
        <taxon>Actinomycetes</taxon>
        <taxon>Propionibacteriales</taxon>
        <taxon>Propionibacteriaceae</taxon>
        <taxon>Microlunatus</taxon>
    </lineage>
</organism>
<dbReference type="InterPro" id="IPR050155">
    <property type="entry name" value="HAD-like_hydrolase_sf"/>
</dbReference>
<protein>
    <submittedName>
        <fullName evidence="1">Phosphoglycolate phosphatase, HAD superfamily</fullName>
    </submittedName>
</protein>
<dbReference type="Gene3D" id="1.10.150.240">
    <property type="entry name" value="Putative phosphatase, domain 2"/>
    <property type="match status" value="1"/>
</dbReference>
<dbReference type="Proteomes" id="UP000199103">
    <property type="component" value="Chromosome I"/>
</dbReference>
<proteinExistence type="predicted"/>
<dbReference type="SFLD" id="SFLDG01129">
    <property type="entry name" value="C1.5:_HAD__Beta-PGM__Phosphata"/>
    <property type="match status" value="1"/>
</dbReference>
<dbReference type="GO" id="GO:0006281">
    <property type="term" value="P:DNA repair"/>
    <property type="evidence" value="ECO:0007669"/>
    <property type="project" value="TreeGrafter"/>
</dbReference>
<dbReference type="InterPro" id="IPR023198">
    <property type="entry name" value="PGP-like_dom2"/>
</dbReference>
<dbReference type="InterPro" id="IPR023214">
    <property type="entry name" value="HAD_sf"/>
</dbReference>
<dbReference type="RefSeq" id="WP_091522068.1">
    <property type="nucleotide sequence ID" value="NZ_LT629772.1"/>
</dbReference>
<dbReference type="GO" id="GO:0008967">
    <property type="term" value="F:phosphoglycolate phosphatase activity"/>
    <property type="evidence" value="ECO:0007669"/>
    <property type="project" value="TreeGrafter"/>
</dbReference>
<name>A0A1H1QWD9_9ACTN</name>
<dbReference type="PANTHER" id="PTHR43434">
    <property type="entry name" value="PHOSPHOGLYCOLATE PHOSPHATASE"/>
    <property type="match status" value="1"/>
</dbReference>